<sequence>MDAAALIRTAREQVGLSQLALAERAGTSQPAISRYESGASSPSIETLDRILAAAGARLELTVVPSPRRLDVRGIRMSKLRDHRDRILRTAHRHGATNLQVFGSVARGEDGPDSDIDLLVDLDVRTRGLLPVAALQDELEEFLGERVDIAPRQALAPHVATAALAEAVPL</sequence>
<evidence type="ECO:0000256" key="3">
    <source>
        <dbReference type="ARBA" id="ARBA00022679"/>
    </source>
</evidence>
<dbReference type="SUPFAM" id="SSF47413">
    <property type="entry name" value="lambda repressor-like DNA-binding domains"/>
    <property type="match status" value="1"/>
</dbReference>
<dbReference type="Pfam" id="PF01909">
    <property type="entry name" value="NTP_transf_2"/>
    <property type="match status" value="1"/>
</dbReference>
<reference evidence="11 12" key="1">
    <citation type="submission" date="2019-07" db="EMBL/GenBank/DDBJ databases">
        <title>Whole genome shotgun sequence of Cellulomonas soli NBRC 109434.</title>
        <authorList>
            <person name="Hosoyama A."/>
            <person name="Uohara A."/>
            <person name="Ohji S."/>
            <person name="Ichikawa N."/>
        </authorList>
    </citation>
    <scope>NUCLEOTIDE SEQUENCE [LARGE SCALE GENOMIC DNA]</scope>
    <source>
        <strain evidence="11 12">NBRC 109434</strain>
    </source>
</reference>
<keyword evidence="3" id="KW-0808">Transferase</keyword>
<dbReference type="GO" id="GO:0003677">
    <property type="term" value="F:DNA binding"/>
    <property type="evidence" value="ECO:0007669"/>
    <property type="project" value="InterPro"/>
</dbReference>
<dbReference type="GO" id="GO:0016779">
    <property type="term" value="F:nucleotidyltransferase activity"/>
    <property type="evidence" value="ECO:0007669"/>
    <property type="project" value="UniProtKB-KW"/>
</dbReference>
<dbReference type="InterPro" id="IPR002934">
    <property type="entry name" value="Polymerase_NTP_transf_dom"/>
</dbReference>
<dbReference type="CDD" id="cd05403">
    <property type="entry name" value="NT_KNTase_like"/>
    <property type="match status" value="1"/>
</dbReference>
<evidence type="ECO:0000256" key="8">
    <source>
        <dbReference type="ARBA" id="ARBA00022842"/>
    </source>
</evidence>
<dbReference type="GO" id="GO:0046872">
    <property type="term" value="F:metal ion binding"/>
    <property type="evidence" value="ECO:0007669"/>
    <property type="project" value="UniProtKB-KW"/>
</dbReference>
<dbReference type="Pfam" id="PF01381">
    <property type="entry name" value="HTH_3"/>
    <property type="match status" value="1"/>
</dbReference>
<dbReference type="PANTHER" id="PTHR33571:SF12">
    <property type="entry name" value="BSL3053 PROTEIN"/>
    <property type="match status" value="1"/>
</dbReference>
<evidence type="ECO:0000256" key="5">
    <source>
        <dbReference type="ARBA" id="ARBA00022723"/>
    </source>
</evidence>
<dbReference type="EMBL" id="BKAL01000007">
    <property type="protein sequence ID" value="GEP69633.1"/>
    <property type="molecule type" value="Genomic_DNA"/>
</dbReference>
<dbReference type="InterPro" id="IPR010982">
    <property type="entry name" value="Lambda_DNA-bd_dom_sf"/>
</dbReference>
<dbReference type="Proteomes" id="UP000321798">
    <property type="component" value="Unassembled WGS sequence"/>
</dbReference>
<dbReference type="Gene3D" id="1.10.260.40">
    <property type="entry name" value="lambda repressor-like DNA-binding domains"/>
    <property type="match status" value="1"/>
</dbReference>
<dbReference type="SMART" id="SM00530">
    <property type="entry name" value="HTH_XRE"/>
    <property type="match status" value="1"/>
</dbReference>
<comment type="similarity">
    <text evidence="9">Belongs to the MntA antitoxin family.</text>
</comment>
<evidence type="ECO:0000256" key="6">
    <source>
        <dbReference type="ARBA" id="ARBA00022741"/>
    </source>
</evidence>
<evidence type="ECO:0000259" key="10">
    <source>
        <dbReference type="PROSITE" id="PS50943"/>
    </source>
</evidence>
<accession>A0A512PEN3</accession>
<proteinExistence type="inferred from homology"/>
<keyword evidence="4" id="KW-0548">Nucleotidyltransferase</keyword>
<keyword evidence="12" id="KW-1185">Reference proteome</keyword>
<feature type="domain" description="HTH cro/C1-type" evidence="10">
    <location>
        <begin position="7"/>
        <end position="63"/>
    </location>
</feature>
<name>A0A512PEN3_9CELL</name>
<evidence type="ECO:0000256" key="1">
    <source>
        <dbReference type="ARBA" id="ARBA00001946"/>
    </source>
</evidence>
<comment type="caution">
    <text evidence="11">The sequence shown here is derived from an EMBL/GenBank/DDBJ whole genome shotgun (WGS) entry which is preliminary data.</text>
</comment>
<keyword evidence="2" id="KW-1277">Toxin-antitoxin system</keyword>
<evidence type="ECO:0000313" key="11">
    <source>
        <dbReference type="EMBL" id="GEP69633.1"/>
    </source>
</evidence>
<dbReference type="RefSeq" id="WP_146953379.1">
    <property type="nucleotide sequence ID" value="NZ_BAABBJ010000007.1"/>
</dbReference>
<dbReference type="InterPro" id="IPR001387">
    <property type="entry name" value="Cro/C1-type_HTH"/>
</dbReference>
<dbReference type="PROSITE" id="PS50943">
    <property type="entry name" value="HTH_CROC1"/>
    <property type="match status" value="1"/>
</dbReference>
<keyword evidence="6" id="KW-0547">Nucleotide-binding</keyword>
<dbReference type="PANTHER" id="PTHR33571">
    <property type="entry name" value="SSL8005 PROTEIN"/>
    <property type="match status" value="1"/>
</dbReference>
<dbReference type="OrthoDB" id="9803128at2"/>
<dbReference type="GO" id="GO:0005524">
    <property type="term" value="F:ATP binding"/>
    <property type="evidence" value="ECO:0007669"/>
    <property type="project" value="UniProtKB-KW"/>
</dbReference>
<evidence type="ECO:0000256" key="2">
    <source>
        <dbReference type="ARBA" id="ARBA00022649"/>
    </source>
</evidence>
<dbReference type="Gene3D" id="3.30.460.10">
    <property type="entry name" value="Beta Polymerase, domain 2"/>
    <property type="match status" value="1"/>
</dbReference>
<dbReference type="SUPFAM" id="SSF81301">
    <property type="entry name" value="Nucleotidyltransferase"/>
    <property type="match status" value="1"/>
</dbReference>
<dbReference type="CDD" id="cd00093">
    <property type="entry name" value="HTH_XRE"/>
    <property type="match status" value="1"/>
</dbReference>
<dbReference type="InterPro" id="IPR052038">
    <property type="entry name" value="Type-VII_TA_antitoxin"/>
</dbReference>
<organism evidence="11 12">
    <name type="scientific">Cellulomonas soli</name>
    <dbReference type="NCBI Taxonomy" id="931535"/>
    <lineage>
        <taxon>Bacteria</taxon>
        <taxon>Bacillati</taxon>
        <taxon>Actinomycetota</taxon>
        <taxon>Actinomycetes</taxon>
        <taxon>Micrococcales</taxon>
        <taxon>Cellulomonadaceae</taxon>
        <taxon>Cellulomonas</taxon>
    </lineage>
</organism>
<comment type="cofactor">
    <cofactor evidence="1">
        <name>Mg(2+)</name>
        <dbReference type="ChEBI" id="CHEBI:18420"/>
    </cofactor>
</comment>
<evidence type="ECO:0000256" key="7">
    <source>
        <dbReference type="ARBA" id="ARBA00022840"/>
    </source>
</evidence>
<keyword evidence="7" id="KW-0067">ATP-binding</keyword>
<dbReference type="AlphaFoldDB" id="A0A512PEN3"/>
<gene>
    <name evidence="11" type="ORF">CSO01_23480</name>
</gene>
<protein>
    <recommendedName>
        <fullName evidence="10">HTH cro/C1-type domain-containing protein</fullName>
    </recommendedName>
</protein>
<keyword evidence="5" id="KW-0479">Metal-binding</keyword>
<dbReference type="InterPro" id="IPR043519">
    <property type="entry name" value="NT_sf"/>
</dbReference>
<evidence type="ECO:0000313" key="12">
    <source>
        <dbReference type="Proteomes" id="UP000321798"/>
    </source>
</evidence>
<keyword evidence="8" id="KW-0460">Magnesium</keyword>
<evidence type="ECO:0000256" key="4">
    <source>
        <dbReference type="ARBA" id="ARBA00022695"/>
    </source>
</evidence>
<evidence type="ECO:0000256" key="9">
    <source>
        <dbReference type="ARBA" id="ARBA00038276"/>
    </source>
</evidence>